<dbReference type="Gene3D" id="2.40.440.10">
    <property type="entry name" value="L,D-transpeptidase catalytic domain-like"/>
    <property type="match status" value="1"/>
</dbReference>
<dbReference type="AlphaFoldDB" id="A0A8H8WSY8"/>
<dbReference type="GO" id="GO:0008360">
    <property type="term" value="P:regulation of cell shape"/>
    <property type="evidence" value="ECO:0007669"/>
    <property type="project" value="UniProtKB-UniRule"/>
</dbReference>
<dbReference type="GO" id="GO:0016757">
    <property type="term" value="F:glycosyltransferase activity"/>
    <property type="evidence" value="ECO:0007669"/>
    <property type="project" value="UniProtKB-KW"/>
</dbReference>
<comment type="similarity">
    <text evidence="2">Belongs to the YkuD family.</text>
</comment>
<gene>
    <name evidence="13" type="ORF">mvi_22130</name>
</gene>
<dbReference type="Proteomes" id="UP000663508">
    <property type="component" value="Chromosome"/>
</dbReference>
<dbReference type="CDD" id="cd16913">
    <property type="entry name" value="YkuD_like"/>
    <property type="match status" value="1"/>
</dbReference>
<evidence type="ECO:0000256" key="10">
    <source>
        <dbReference type="SAM" id="MobiDB-lite"/>
    </source>
</evidence>
<sequence>MRRRLLRLPAPVALAAMLGACTTSMGAQGPVAEARPQVPPDVSRRYAAITDEPFPVEAVDPHDLKARNVRQVVAYPTREPPGTLVVDPQRRFLYLVMEGGKAMRYGVGVGKAGFEFTGEATVARKASWPRWTPTPDMLRRDPERNGRWAGGMPGGARNPLGARALYLFKDGKDTLYRIHGTTEPWSIGEAVSSGCIRMLNQDVIDLHRRVPTGTRVVVLGSRGTAHAARPAGPVTTGSLGRGVPAGLQPDDGLDHAGLDGLSREATEAPIPEGVANDEGL</sequence>
<evidence type="ECO:0000313" key="14">
    <source>
        <dbReference type="Proteomes" id="UP000663508"/>
    </source>
</evidence>
<dbReference type="InterPro" id="IPR050979">
    <property type="entry name" value="LD-transpeptidase"/>
</dbReference>
<keyword evidence="6 9" id="KW-0133">Cell shape</keyword>
<dbReference type="InterPro" id="IPR038063">
    <property type="entry name" value="Transpep_catalytic_dom"/>
</dbReference>
<keyword evidence="3" id="KW-0328">Glycosyltransferase</keyword>
<dbReference type="PANTHER" id="PTHR30582:SF24">
    <property type="entry name" value="L,D-TRANSPEPTIDASE ERFK_SRFK-RELATED"/>
    <property type="match status" value="1"/>
</dbReference>
<dbReference type="PROSITE" id="PS51257">
    <property type="entry name" value="PROKAR_LIPOPROTEIN"/>
    <property type="match status" value="1"/>
</dbReference>
<feature type="compositionally biased region" description="Basic and acidic residues" evidence="10">
    <location>
        <begin position="137"/>
        <end position="146"/>
    </location>
</feature>
<evidence type="ECO:0000256" key="8">
    <source>
        <dbReference type="ARBA" id="ARBA00023316"/>
    </source>
</evidence>
<keyword evidence="4" id="KW-0808">Transferase</keyword>
<dbReference type="GO" id="GO:0005576">
    <property type="term" value="C:extracellular region"/>
    <property type="evidence" value="ECO:0007669"/>
    <property type="project" value="TreeGrafter"/>
</dbReference>
<keyword evidence="8 9" id="KW-0961">Cell wall biogenesis/degradation</keyword>
<evidence type="ECO:0000256" key="9">
    <source>
        <dbReference type="PROSITE-ProRule" id="PRU01373"/>
    </source>
</evidence>
<evidence type="ECO:0000256" key="3">
    <source>
        <dbReference type="ARBA" id="ARBA00022676"/>
    </source>
</evidence>
<dbReference type="Pfam" id="PF03734">
    <property type="entry name" value="YkuD"/>
    <property type="match status" value="1"/>
</dbReference>
<dbReference type="PROSITE" id="PS52029">
    <property type="entry name" value="LD_TPASE"/>
    <property type="match status" value="1"/>
</dbReference>
<dbReference type="InterPro" id="IPR005490">
    <property type="entry name" value="LD_TPept_cat_dom"/>
</dbReference>
<dbReference type="GO" id="GO:0018104">
    <property type="term" value="P:peptidoglycan-protein cross-linking"/>
    <property type="evidence" value="ECO:0007669"/>
    <property type="project" value="TreeGrafter"/>
</dbReference>
<keyword evidence="7 9" id="KW-0573">Peptidoglycan synthesis</keyword>
<feature type="signal peptide" evidence="11">
    <location>
        <begin position="1"/>
        <end position="27"/>
    </location>
</feature>
<protein>
    <recommendedName>
        <fullName evidence="12">L,D-TPase catalytic domain-containing protein</fullName>
    </recommendedName>
</protein>
<evidence type="ECO:0000313" key="13">
    <source>
        <dbReference type="EMBL" id="BCM83752.1"/>
    </source>
</evidence>
<feature type="active site" description="Proton donor/acceptor" evidence="9">
    <location>
        <position position="179"/>
    </location>
</feature>
<dbReference type="UniPathway" id="UPA00219"/>
<name>A0A8H8WSY8_9HYPH</name>
<dbReference type="SUPFAM" id="SSF141523">
    <property type="entry name" value="L,D-transpeptidase catalytic domain-like"/>
    <property type="match status" value="1"/>
</dbReference>
<feature type="region of interest" description="Disordered" evidence="10">
    <location>
        <begin position="224"/>
        <end position="280"/>
    </location>
</feature>
<dbReference type="GO" id="GO:0071972">
    <property type="term" value="F:peptidoglycan L,D-transpeptidase activity"/>
    <property type="evidence" value="ECO:0007669"/>
    <property type="project" value="TreeGrafter"/>
</dbReference>
<reference evidence="13" key="1">
    <citation type="submission" date="2020-11" db="EMBL/GenBank/DDBJ databases">
        <title>Complete genome sequence of a novel pathogenic Methylobacterium strain isolated from rice in Vietnam.</title>
        <authorList>
            <person name="Lai K."/>
            <person name="Okazaki S."/>
            <person name="Higashi K."/>
            <person name="Mori H."/>
            <person name="Toyoda A."/>
            <person name="Kurokawa K."/>
        </authorList>
    </citation>
    <scope>NUCLEOTIDE SEQUENCE</scope>
    <source>
        <strain evidence="13">VL1</strain>
    </source>
</reference>
<dbReference type="FunFam" id="2.40.440.10:FF:000002">
    <property type="entry name" value="L,D-transpeptidase ErfK/SrfK"/>
    <property type="match status" value="1"/>
</dbReference>
<dbReference type="EMBL" id="AP024145">
    <property type="protein sequence ID" value="BCM83752.1"/>
    <property type="molecule type" value="Genomic_DNA"/>
</dbReference>
<feature type="chain" id="PRO_5034304805" description="L,D-TPase catalytic domain-containing protein" evidence="11">
    <location>
        <begin position="28"/>
        <end position="280"/>
    </location>
</feature>
<evidence type="ECO:0000256" key="4">
    <source>
        <dbReference type="ARBA" id="ARBA00022679"/>
    </source>
</evidence>
<comment type="pathway">
    <text evidence="1 9">Cell wall biogenesis; peptidoglycan biosynthesis.</text>
</comment>
<keyword evidence="11" id="KW-0732">Signal</keyword>
<keyword evidence="5" id="KW-0378">Hydrolase</keyword>
<evidence type="ECO:0000256" key="2">
    <source>
        <dbReference type="ARBA" id="ARBA00005992"/>
    </source>
</evidence>
<evidence type="ECO:0000256" key="7">
    <source>
        <dbReference type="ARBA" id="ARBA00022984"/>
    </source>
</evidence>
<evidence type="ECO:0000256" key="6">
    <source>
        <dbReference type="ARBA" id="ARBA00022960"/>
    </source>
</evidence>
<accession>A0A8H8WSY8</accession>
<proteinExistence type="inferred from homology"/>
<evidence type="ECO:0000256" key="5">
    <source>
        <dbReference type="ARBA" id="ARBA00022801"/>
    </source>
</evidence>
<feature type="domain" description="L,D-TPase catalytic" evidence="12">
    <location>
        <begin position="82"/>
        <end position="219"/>
    </location>
</feature>
<feature type="compositionally biased region" description="Basic and acidic residues" evidence="10">
    <location>
        <begin position="252"/>
        <end position="266"/>
    </location>
</feature>
<feature type="active site" description="Nucleophile" evidence="9">
    <location>
        <position position="195"/>
    </location>
</feature>
<dbReference type="KEGG" id="mind:mvi_22130"/>
<organism evidence="13 14">
    <name type="scientific">Methylobacterium indicum</name>
    <dbReference type="NCBI Taxonomy" id="1775910"/>
    <lineage>
        <taxon>Bacteria</taxon>
        <taxon>Pseudomonadati</taxon>
        <taxon>Pseudomonadota</taxon>
        <taxon>Alphaproteobacteria</taxon>
        <taxon>Hyphomicrobiales</taxon>
        <taxon>Methylobacteriaceae</taxon>
        <taxon>Methylobacterium</taxon>
    </lineage>
</organism>
<feature type="region of interest" description="Disordered" evidence="10">
    <location>
        <begin position="131"/>
        <end position="154"/>
    </location>
</feature>
<dbReference type="PANTHER" id="PTHR30582">
    <property type="entry name" value="L,D-TRANSPEPTIDASE"/>
    <property type="match status" value="1"/>
</dbReference>
<evidence type="ECO:0000256" key="11">
    <source>
        <dbReference type="SAM" id="SignalP"/>
    </source>
</evidence>
<dbReference type="GO" id="GO:0071555">
    <property type="term" value="P:cell wall organization"/>
    <property type="evidence" value="ECO:0007669"/>
    <property type="project" value="UniProtKB-UniRule"/>
</dbReference>
<evidence type="ECO:0000259" key="12">
    <source>
        <dbReference type="PROSITE" id="PS52029"/>
    </source>
</evidence>
<evidence type="ECO:0000256" key="1">
    <source>
        <dbReference type="ARBA" id="ARBA00004752"/>
    </source>
</evidence>